<accession>A0A8X6UCS8</accession>
<organism evidence="1 2">
    <name type="scientific">Nephila pilipes</name>
    <name type="common">Giant wood spider</name>
    <name type="synonym">Nephila maculata</name>
    <dbReference type="NCBI Taxonomy" id="299642"/>
    <lineage>
        <taxon>Eukaryota</taxon>
        <taxon>Metazoa</taxon>
        <taxon>Ecdysozoa</taxon>
        <taxon>Arthropoda</taxon>
        <taxon>Chelicerata</taxon>
        <taxon>Arachnida</taxon>
        <taxon>Araneae</taxon>
        <taxon>Araneomorphae</taxon>
        <taxon>Entelegynae</taxon>
        <taxon>Araneoidea</taxon>
        <taxon>Nephilidae</taxon>
        <taxon>Nephila</taxon>
    </lineage>
</organism>
<dbReference type="Proteomes" id="UP000887013">
    <property type="component" value="Unassembled WGS sequence"/>
</dbReference>
<protein>
    <submittedName>
        <fullName evidence="1">Uncharacterized protein</fullName>
    </submittedName>
</protein>
<comment type="caution">
    <text evidence="1">The sequence shown here is derived from an EMBL/GenBank/DDBJ whole genome shotgun (WGS) entry which is preliminary data.</text>
</comment>
<proteinExistence type="predicted"/>
<evidence type="ECO:0000313" key="2">
    <source>
        <dbReference type="Proteomes" id="UP000887013"/>
    </source>
</evidence>
<name>A0A8X6UCS8_NEPPI</name>
<sequence length="175" mass="20167">MNQPLYEHNNAFISTLFPGWIQQLILEQNRNKDVFVGKTPRYEKRLCGNDHRKGSLNLHSSHLDRAHQAGLVKKGYPGIAPMRTSEPEPVADCKWHGTGLFLQSTLARRGVRRARYVSYLLTSDASSLENKLWSCLPRIMFKMDQDQESDVFPLQITVHRVKKDGTKKWEECISD</sequence>
<keyword evidence="2" id="KW-1185">Reference proteome</keyword>
<dbReference type="AlphaFoldDB" id="A0A8X6UCS8"/>
<dbReference type="EMBL" id="BMAW01028089">
    <property type="protein sequence ID" value="GFU05552.1"/>
    <property type="molecule type" value="Genomic_DNA"/>
</dbReference>
<reference evidence="1" key="1">
    <citation type="submission" date="2020-08" db="EMBL/GenBank/DDBJ databases">
        <title>Multicomponent nature underlies the extraordinary mechanical properties of spider dragline silk.</title>
        <authorList>
            <person name="Kono N."/>
            <person name="Nakamura H."/>
            <person name="Mori M."/>
            <person name="Yoshida Y."/>
            <person name="Ohtoshi R."/>
            <person name="Malay A.D."/>
            <person name="Moran D.A.P."/>
            <person name="Tomita M."/>
            <person name="Numata K."/>
            <person name="Arakawa K."/>
        </authorList>
    </citation>
    <scope>NUCLEOTIDE SEQUENCE</scope>
</reference>
<evidence type="ECO:0000313" key="1">
    <source>
        <dbReference type="EMBL" id="GFU05552.1"/>
    </source>
</evidence>
<gene>
    <name evidence="1" type="ORF">NPIL_6491</name>
</gene>